<reference evidence="3 4" key="1">
    <citation type="submission" date="2019-08" db="EMBL/GenBank/DDBJ databases">
        <title>In-depth cultivation of the pig gut microbiome towards novel bacterial diversity and tailored functional studies.</title>
        <authorList>
            <person name="Wylensek D."/>
            <person name="Hitch T.C.A."/>
            <person name="Clavel T."/>
        </authorList>
    </citation>
    <scope>NUCLEOTIDE SEQUENCE [LARGE SCALE GENOMIC DNA]</scope>
    <source>
        <strain evidence="3 4">LKV-178-WT-2A</strain>
    </source>
</reference>
<dbReference type="Proteomes" id="UP000438914">
    <property type="component" value="Unassembled WGS sequence"/>
</dbReference>
<proteinExistence type="predicted"/>
<organism evidence="3 4">
    <name type="scientific">Hallella mizrahii</name>
    <dbReference type="NCBI Taxonomy" id="2606637"/>
    <lineage>
        <taxon>Bacteria</taxon>
        <taxon>Pseudomonadati</taxon>
        <taxon>Bacteroidota</taxon>
        <taxon>Bacteroidia</taxon>
        <taxon>Bacteroidales</taxon>
        <taxon>Prevotellaceae</taxon>
        <taxon>Hallella</taxon>
    </lineage>
</organism>
<feature type="coiled-coil region" evidence="1">
    <location>
        <begin position="5"/>
        <end position="42"/>
    </location>
</feature>
<evidence type="ECO:0000313" key="4">
    <source>
        <dbReference type="Proteomes" id="UP000438914"/>
    </source>
</evidence>
<dbReference type="AlphaFoldDB" id="A0A7K0KJ98"/>
<sequence>MDKEIDVLIEQLREKDCQIERLQHIIENLTKKEDEEDEVEERPEQHVPTFWEKHPRISYVAFGLVMAGAIAVVLFPWWWRALWNSLGSSAALTYTFASIGSLGIAFLCWMQVTPAGKRFLK</sequence>
<keyword evidence="4" id="KW-1185">Reference proteome</keyword>
<accession>A0A7K0KJ98</accession>
<keyword evidence="2" id="KW-1133">Transmembrane helix</keyword>
<dbReference type="RefSeq" id="WP_154535533.1">
    <property type="nucleotide sequence ID" value="NZ_VUNG01000064.1"/>
</dbReference>
<evidence type="ECO:0000313" key="3">
    <source>
        <dbReference type="EMBL" id="MST85934.1"/>
    </source>
</evidence>
<name>A0A7K0KJ98_9BACT</name>
<keyword evidence="2" id="KW-0472">Membrane</keyword>
<gene>
    <name evidence="3" type="ORF">FYJ73_14890</name>
</gene>
<feature type="transmembrane region" description="Helical" evidence="2">
    <location>
        <begin position="59"/>
        <end position="79"/>
    </location>
</feature>
<keyword evidence="1" id="KW-0175">Coiled coil</keyword>
<evidence type="ECO:0000256" key="2">
    <source>
        <dbReference type="SAM" id="Phobius"/>
    </source>
</evidence>
<feature type="transmembrane region" description="Helical" evidence="2">
    <location>
        <begin position="91"/>
        <end position="112"/>
    </location>
</feature>
<keyword evidence="2" id="KW-0812">Transmembrane</keyword>
<comment type="caution">
    <text evidence="3">The sequence shown here is derived from an EMBL/GenBank/DDBJ whole genome shotgun (WGS) entry which is preliminary data.</text>
</comment>
<protein>
    <submittedName>
        <fullName evidence="3">Uncharacterized protein</fullName>
    </submittedName>
</protein>
<dbReference type="EMBL" id="VUNG01000064">
    <property type="protein sequence ID" value="MST85934.1"/>
    <property type="molecule type" value="Genomic_DNA"/>
</dbReference>
<evidence type="ECO:0000256" key="1">
    <source>
        <dbReference type="SAM" id="Coils"/>
    </source>
</evidence>